<feature type="transmembrane region" description="Helical" evidence="1">
    <location>
        <begin position="232"/>
        <end position="249"/>
    </location>
</feature>
<proteinExistence type="predicted"/>
<feature type="transmembrane region" description="Helical" evidence="1">
    <location>
        <begin position="255"/>
        <end position="273"/>
    </location>
</feature>
<evidence type="ECO:0000313" key="3">
    <source>
        <dbReference type="Proteomes" id="UP000478836"/>
    </source>
</evidence>
<feature type="transmembrane region" description="Helical" evidence="1">
    <location>
        <begin position="116"/>
        <end position="135"/>
    </location>
</feature>
<feature type="transmembrane region" description="Helical" evidence="1">
    <location>
        <begin position="162"/>
        <end position="183"/>
    </location>
</feature>
<dbReference type="EMBL" id="WAAO01000001">
    <property type="protein sequence ID" value="KAB1867109.1"/>
    <property type="molecule type" value="Genomic_DNA"/>
</dbReference>
<keyword evidence="1" id="KW-0472">Membrane</keyword>
<dbReference type="RefSeq" id="WP_151458763.1">
    <property type="nucleotide sequence ID" value="NZ_WAAO01000001.1"/>
</dbReference>
<evidence type="ECO:0000313" key="2">
    <source>
        <dbReference type="EMBL" id="KAB1867109.1"/>
    </source>
</evidence>
<name>A0ABQ6VDI0_9MICO</name>
<feature type="transmembrane region" description="Helical" evidence="1">
    <location>
        <begin position="393"/>
        <end position="416"/>
    </location>
</feature>
<dbReference type="PANTHER" id="PTHR41244:SF1">
    <property type="entry name" value="GLYCOSYLTRANSFERASE"/>
    <property type="match status" value="1"/>
</dbReference>
<reference evidence="3" key="1">
    <citation type="submission" date="2019-09" db="EMBL/GenBank/DDBJ databases">
        <title>Whole genome sequencing of Microbacterium maritypicum.</title>
        <authorList>
            <person name="Lenchi N."/>
        </authorList>
    </citation>
    <scope>NUCLEOTIDE SEQUENCE [LARGE SCALE GENOMIC DNA]</scope>
    <source>
        <strain evidence="3">G1</strain>
    </source>
</reference>
<comment type="caution">
    <text evidence="2">The sequence shown here is derived from an EMBL/GenBank/DDBJ whole genome shotgun (WGS) entry which is preliminary data.</text>
</comment>
<gene>
    <name evidence="2" type="ORF">F6A08_04755</name>
</gene>
<protein>
    <submittedName>
        <fullName evidence="2">Uncharacterized protein</fullName>
    </submittedName>
</protein>
<feature type="transmembrane region" description="Helical" evidence="1">
    <location>
        <begin position="83"/>
        <end position="104"/>
    </location>
</feature>
<accession>A0ABQ6VDI0</accession>
<feature type="transmembrane region" description="Helical" evidence="1">
    <location>
        <begin position="50"/>
        <end position="71"/>
    </location>
</feature>
<dbReference type="CDD" id="cd11579">
    <property type="entry name" value="Glyco_tran_WbsX"/>
    <property type="match status" value="1"/>
</dbReference>
<feature type="transmembrane region" description="Helical" evidence="1">
    <location>
        <begin position="428"/>
        <end position="447"/>
    </location>
</feature>
<keyword evidence="1" id="KW-0812">Transmembrane</keyword>
<organism evidence="2 3">
    <name type="scientific">Microbacterium algeriense</name>
    <dbReference type="NCBI Taxonomy" id="2615184"/>
    <lineage>
        <taxon>Bacteria</taxon>
        <taxon>Bacillati</taxon>
        <taxon>Actinomycetota</taxon>
        <taxon>Actinomycetes</taxon>
        <taxon>Micrococcales</taxon>
        <taxon>Microbacteriaceae</taxon>
        <taxon>Microbacterium</taxon>
    </lineage>
</organism>
<dbReference type="Pfam" id="PF14307">
    <property type="entry name" value="Glyco_tran_WbsX"/>
    <property type="match status" value="1"/>
</dbReference>
<sequence>MTATPATSLPSSGLPQGRRYSWSMWAYVVFIAATLIPAVVRLAGSPAPGWGVKALALVTAAVLAAGLLRAATTARFSLAWTMFWTWGYIFLGLAPAHQLAFGAFPWHGEFSDQTLAVALWIVLLGTAVTAIAQHLTARSKSASQRADVGREPTPTGIRRMRAALLGILSGYLVVVALFVAITGSGLFQGKRALQERLLENADIPGAGTLFFIATAGGIVLPAIAIVARRNGVLVPIWLIVLVTAGAALATNPLTGSRFLTGGFLVATVGALLISLPIARLLPLGIGLALISIFPSLDLLRGDGTGSAGIAISLPSQSLVGFDFDAFEMLLRAVTVVGDLPAEGPSPLMLLIAPIIRWVPFLSRLVTDMSTGRVVAEATGASYHNLSMPLWGEAFIVGGVLGVIITFAILGVVLGLIRPPRESPMLRRYPTHLLIDAPIAALLLIILRGSLYEVLGYALFTFVVVIALRWASLSGAEPARAIAPAPRPRTIAFYLPQFHAIPENDLWWGKGFTEWTNVRRAAPQFDGHAHPRTVGELGEYDLTDVQVMHEQAALAKANGIDAFCYYFYWFDGKRLLERPLDQFLAAGPDMPFCISWANESWSRRWDGKEHEALITQEYGEQTAERIFEAFLPLLRDSRYLRVDGAAVLMVHRTDHLPVGTGYADTWRRLADAAGVGPLHLVAAETHPGIDPTLSGFDAAAEFPPVGANTLGAARLLPPKGVAADFRGRLMSYPRLARRFERRAIPSFTRYRGVVPGWDNTARRGRNATVYVGATPARYRDWLTHARVSEQRLRGENGLVFVNAWNEWAEGAYLEPDAHHGRGYLEATSWETRQVSDDQGAAPVGRPTYGWLHSVALAAAGSVLQAGRRLASVRARGTLRR</sequence>
<dbReference type="Proteomes" id="UP000478836">
    <property type="component" value="Unassembled WGS sequence"/>
</dbReference>
<feature type="transmembrane region" description="Helical" evidence="1">
    <location>
        <begin position="203"/>
        <end position="225"/>
    </location>
</feature>
<dbReference type="GeneID" id="77475745"/>
<keyword evidence="1" id="KW-1133">Transmembrane helix</keyword>
<evidence type="ECO:0000256" key="1">
    <source>
        <dbReference type="SAM" id="Phobius"/>
    </source>
</evidence>
<dbReference type="PANTHER" id="PTHR41244">
    <property type="entry name" value="RHAMNAN SYNTHESIS F"/>
    <property type="match status" value="1"/>
</dbReference>
<dbReference type="Gene3D" id="3.20.20.80">
    <property type="entry name" value="Glycosidases"/>
    <property type="match status" value="1"/>
</dbReference>
<keyword evidence="3" id="KW-1185">Reference proteome</keyword>
<feature type="transmembrane region" description="Helical" evidence="1">
    <location>
        <begin position="24"/>
        <end position="44"/>
    </location>
</feature>
<feature type="transmembrane region" description="Helical" evidence="1">
    <location>
        <begin position="280"/>
        <end position="296"/>
    </location>
</feature>
<dbReference type="InterPro" id="IPR032719">
    <property type="entry name" value="WbsX"/>
</dbReference>